<name>A0AAD5WJF3_PARTN</name>
<protein>
    <submittedName>
        <fullName evidence="1">Uncharacterized protein</fullName>
    </submittedName>
</protein>
<accession>A0AAD5WJF3</accession>
<keyword evidence="2" id="KW-1185">Reference proteome</keyword>
<comment type="caution">
    <text evidence="1">The sequence shown here is derived from an EMBL/GenBank/DDBJ whole genome shotgun (WGS) entry which is preliminary data.</text>
</comment>
<evidence type="ECO:0000313" key="1">
    <source>
        <dbReference type="EMBL" id="KAJ1372562.1"/>
    </source>
</evidence>
<evidence type="ECO:0000313" key="2">
    <source>
        <dbReference type="Proteomes" id="UP001196413"/>
    </source>
</evidence>
<sequence length="76" mass="8660">MLKYDQNTGSDGFQSEITFSQTEVPLSTPTKILVLSFSQPCFMFTLSMMPSTVTRHWMIWGEQLTLNSVPTQSWGH</sequence>
<reference evidence="1" key="1">
    <citation type="submission" date="2021-06" db="EMBL/GenBank/DDBJ databases">
        <title>Parelaphostrongylus tenuis whole genome reference sequence.</title>
        <authorList>
            <person name="Garwood T.J."/>
            <person name="Larsen P.A."/>
            <person name="Fountain-Jones N.M."/>
            <person name="Garbe J.R."/>
            <person name="Macchietto M.G."/>
            <person name="Kania S.A."/>
            <person name="Gerhold R.W."/>
            <person name="Richards J.E."/>
            <person name="Wolf T.M."/>
        </authorList>
    </citation>
    <scope>NUCLEOTIDE SEQUENCE</scope>
    <source>
        <strain evidence="1">MNPRO001-30</strain>
        <tissue evidence="1">Meninges</tissue>
    </source>
</reference>
<proteinExistence type="predicted"/>
<gene>
    <name evidence="1" type="ORF">KIN20_034746</name>
</gene>
<dbReference type="AlphaFoldDB" id="A0AAD5WJF3"/>
<organism evidence="1 2">
    <name type="scientific">Parelaphostrongylus tenuis</name>
    <name type="common">Meningeal worm</name>
    <dbReference type="NCBI Taxonomy" id="148309"/>
    <lineage>
        <taxon>Eukaryota</taxon>
        <taxon>Metazoa</taxon>
        <taxon>Ecdysozoa</taxon>
        <taxon>Nematoda</taxon>
        <taxon>Chromadorea</taxon>
        <taxon>Rhabditida</taxon>
        <taxon>Rhabditina</taxon>
        <taxon>Rhabditomorpha</taxon>
        <taxon>Strongyloidea</taxon>
        <taxon>Metastrongylidae</taxon>
        <taxon>Parelaphostrongylus</taxon>
    </lineage>
</organism>
<dbReference type="EMBL" id="JAHQIW010007157">
    <property type="protein sequence ID" value="KAJ1372562.1"/>
    <property type="molecule type" value="Genomic_DNA"/>
</dbReference>
<dbReference type="Proteomes" id="UP001196413">
    <property type="component" value="Unassembled WGS sequence"/>
</dbReference>